<feature type="compositionally biased region" description="Polar residues" evidence="1">
    <location>
        <begin position="66"/>
        <end position="75"/>
    </location>
</feature>
<reference evidence="2" key="2">
    <citation type="journal article" date="2015" name="Fish Shellfish Immunol.">
        <title>Early steps in the European eel (Anguilla anguilla)-Vibrio vulnificus interaction in the gills: Role of the RtxA13 toxin.</title>
        <authorList>
            <person name="Callol A."/>
            <person name="Pajuelo D."/>
            <person name="Ebbesson L."/>
            <person name="Teles M."/>
            <person name="MacKenzie S."/>
            <person name="Amaro C."/>
        </authorList>
    </citation>
    <scope>NUCLEOTIDE SEQUENCE</scope>
</reference>
<sequence>MAVLLRGLRVGRALRCFSSVSVPVGTSPQCCVGRRGFHRAALLLQDSSKSDHTDPSSSSSSSSTSYHQHYQASPI</sequence>
<proteinExistence type="predicted"/>
<name>A0A0E9U635_ANGAN</name>
<reference evidence="2" key="1">
    <citation type="submission" date="2014-11" db="EMBL/GenBank/DDBJ databases">
        <authorList>
            <person name="Amaro Gonzalez C."/>
        </authorList>
    </citation>
    <scope>NUCLEOTIDE SEQUENCE</scope>
</reference>
<feature type="region of interest" description="Disordered" evidence="1">
    <location>
        <begin position="46"/>
        <end position="75"/>
    </location>
</feature>
<protein>
    <submittedName>
        <fullName evidence="2">Uncharacterized protein</fullName>
    </submittedName>
</protein>
<accession>A0A0E9U635</accession>
<dbReference type="AlphaFoldDB" id="A0A0E9U635"/>
<evidence type="ECO:0000256" key="1">
    <source>
        <dbReference type="SAM" id="MobiDB-lite"/>
    </source>
</evidence>
<evidence type="ECO:0000313" key="2">
    <source>
        <dbReference type="EMBL" id="JAH61354.1"/>
    </source>
</evidence>
<organism evidence="2">
    <name type="scientific">Anguilla anguilla</name>
    <name type="common">European freshwater eel</name>
    <name type="synonym">Muraena anguilla</name>
    <dbReference type="NCBI Taxonomy" id="7936"/>
    <lineage>
        <taxon>Eukaryota</taxon>
        <taxon>Metazoa</taxon>
        <taxon>Chordata</taxon>
        <taxon>Craniata</taxon>
        <taxon>Vertebrata</taxon>
        <taxon>Euteleostomi</taxon>
        <taxon>Actinopterygii</taxon>
        <taxon>Neopterygii</taxon>
        <taxon>Teleostei</taxon>
        <taxon>Anguilliformes</taxon>
        <taxon>Anguillidae</taxon>
        <taxon>Anguilla</taxon>
    </lineage>
</organism>
<dbReference type="EMBL" id="GBXM01047223">
    <property type="protein sequence ID" value="JAH61354.1"/>
    <property type="molecule type" value="Transcribed_RNA"/>
</dbReference>
<feature type="compositionally biased region" description="Low complexity" evidence="1">
    <location>
        <begin position="55"/>
        <end position="65"/>
    </location>
</feature>